<protein>
    <submittedName>
        <fullName evidence="2">Uncharacterized protein</fullName>
    </submittedName>
</protein>
<name>A0A3B6VCE1_BRAHW</name>
<gene>
    <name evidence="2" type="ordered locus">BHWA1_01936</name>
</gene>
<dbReference type="AlphaFoldDB" id="A0A3B6VCE1"/>
<dbReference type="Proteomes" id="UP000001803">
    <property type="component" value="Chromosome"/>
</dbReference>
<dbReference type="EMBL" id="CP001357">
    <property type="protein sequence ID" value="ACN84397.1"/>
    <property type="molecule type" value="Genomic_DNA"/>
</dbReference>
<evidence type="ECO:0000256" key="1">
    <source>
        <dbReference type="SAM" id="Phobius"/>
    </source>
</evidence>
<sequence length="37" mass="4430">MDIETIKRTAMKILTTIGICILRLLKRFFIIYPNNYI</sequence>
<evidence type="ECO:0000313" key="3">
    <source>
        <dbReference type="Proteomes" id="UP000001803"/>
    </source>
</evidence>
<organism evidence="2 3">
    <name type="scientific">Brachyspira hyodysenteriae (strain ATCC 49526 / WA1)</name>
    <dbReference type="NCBI Taxonomy" id="565034"/>
    <lineage>
        <taxon>Bacteria</taxon>
        <taxon>Pseudomonadati</taxon>
        <taxon>Spirochaetota</taxon>
        <taxon>Spirochaetia</taxon>
        <taxon>Brachyspirales</taxon>
        <taxon>Brachyspiraceae</taxon>
        <taxon>Brachyspira</taxon>
    </lineage>
</organism>
<reference evidence="2 3" key="1">
    <citation type="journal article" date="2009" name="PLoS ONE">
        <title>Genome sequence of the pathogenic intestinal spirochete Brachyspira hyodysenteriae reveals adaptations to its lifestyle in the porcine large intestine.</title>
        <authorList>
            <person name="Bellgard M.I."/>
            <person name="Wanchanthuek P."/>
            <person name="La T."/>
            <person name="Ryan K."/>
            <person name="Moolhuijzen P."/>
            <person name="Albertyn Z."/>
            <person name="Shaban B."/>
            <person name="Motro Y."/>
            <person name="Dunn D.S."/>
            <person name="Schibeci D."/>
            <person name="Hunter A."/>
            <person name="Barrero R."/>
            <person name="Phillips N.D."/>
            <person name="Hampson D.J."/>
        </authorList>
    </citation>
    <scope>NUCLEOTIDE SEQUENCE [LARGE SCALE GENOMIC DNA]</scope>
    <source>
        <strain evidence="3">ATCC 49526 / WA1</strain>
    </source>
</reference>
<feature type="transmembrane region" description="Helical" evidence="1">
    <location>
        <begin position="12"/>
        <end position="32"/>
    </location>
</feature>
<keyword evidence="3" id="KW-1185">Reference proteome</keyword>
<keyword evidence="1" id="KW-0472">Membrane</keyword>
<keyword evidence="1" id="KW-1133">Transmembrane helix</keyword>
<proteinExistence type="predicted"/>
<dbReference type="KEGG" id="bhy:BHWA1_01936"/>
<evidence type="ECO:0000313" key="2">
    <source>
        <dbReference type="EMBL" id="ACN84397.1"/>
    </source>
</evidence>
<keyword evidence="1" id="KW-0812">Transmembrane</keyword>
<accession>A0A3B6VCE1</accession>